<dbReference type="InterPro" id="IPR013207">
    <property type="entry name" value="LGFP"/>
</dbReference>
<dbReference type="HOGENOM" id="CLU_098619_0_0_11"/>
<evidence type="ECO:0008006" key="4">
    <source>
        <dbReference type="Google" id="ProtNLM"/>
    </source>
</evidence>
<feature type="region of interest" description="Disordered" evidence="1">
    <location>
        <begin position="205"/>
        <end position="229"/>
    </location>
</feature>
<feature type="compositionally biased region" description="Polar residues" evidence="1">
    <location>
        <begin position="123"/>
        <end position="134"/>
    </location>
</feature>
<dbReference type="STRING" id="262316.MAP_0904"/>
<dbReference type="EMBL" id="AE016958">
    <property type="protein sequence ID" value="AAS03221.1"/>
    <property type="molecule type" value="Genomic_DNA"/>
</dbReference>
<protein>
    <recommendedName>
        <fullName evidence="4">LGFP</fullName>
    </recommendedName>
</protein>
<gene>
    <name evidence="2" type="ordered locus">MAP_0904</name>
</gene>
<dbReference type="eggNOG" id="COG5479">
    <property type="taxonomic scope" value="Bacteria"/>
</dbReference>
<evidence type="ECO:0000256" key="1">
    <source>
        <dbReference type="SAM" id="MobiDB-lite"/>
    </source>
</evidence>
<accession>I3NIF2</accession>
<sequence length="246" mass="25480">MPVMGVTNASILSTMRSGEDPTAPASFLLSFRAVADRPTFPFRYTDGWSRPFSRGIEMREITKRTAAFSVALAAFALIGGACSKSNNAGQTTSSASSSATSSATSGTSASAAPSESTGTSGAPSSTQINGANGTPYTVEGPILAKYNALDDKARKDLGAPTGNEQKNPDGGVYQQFDGGVIVSKTQAYVVWGKIRDKWNQLGGSQGQLGYPTSDEVDTPDGAKKSTFEHGTITWKPGDAEATVTTG</sequence>
<keyword evidence="3" id="KW-1185">Reference proteome</keyword>
<dbReference type="Pfam" id="PF08310">
    <property type="entry name" value="LGFP"/>
    <property type="match status" value="2"/>
</dbReference>
<evidence type="ECO:0000313" key="2">
    <source>
        <dbReference type="EMBL" id="AAS03221.1"/>
    </source>
</evidence>
<evidence type="ECO:0000313" key="3">
    <source>
        <dbReference type="Proteomes" id="UP000000580"/>
    </source>
</evidence>
<organism evidence="2 3">
    <name type="scientific">Mycolicibacterium paratuberculosis (strain ATCC BAA-968 / K-10)</name>
    <name type="common">Mycobacterium paratuberculosis</name>
    <dbReference type="NCBI Taxonomy" id="262316"/>
    <lineage>
        <taxon>Bacteria</taxon>
        <taxon>Bacillati</taxon>
        <taxon>Actinomycetota</taxon>
        <taxon>Actinomycetes</taxon>
        <taxon>Mycobacteriales</taxon>
        <taxon>Mycobacteriaceae</taxon>
        <taxon>Mycobacterium</taxon>
        <taxon>Mycobacterium avium complex (MAC)</taxon>
    </lineage>
</organism>
<feature type="compositionally biased region" description="Low complexity" evidence="1">
    <location>
        <begin position="91"/>
        <end position="122"/>
    </location>
</feature>
<dbReference type="AlphaFoldDB" id="I3NIF2"/>
<proteinExistence type="predicted"/>
<dbReference type="Proteomes" id="UP000000580">
    <property type="component" value="Chromosome"/>
</dbReference>
<reference evidence="2 3" key="1">
    <citation type="journal article" date="2005" name="Proc. Natl. Acad. Sci. U.S.A.">
        <title>The complete genome sequence of Mycobacterium avium subspecies paratuberculosis.</title>
        <authorList>
            <person name="Li L."/>
            <person name="Bannantine J.P."/>
            <person name="Zhang Q."/>
            <person name="Amonsin A."/>
            <person name="May B.J."/>
            <person name="Alt D."/>
            <person name="Banerji N."/>
            <person name="Kanjilal S."/>
            <person name="Kapur V."/>
        </authorList>
    </citation>
    <scope>NUCLEOTIDE SEQUENCE [LARGE SCALE GENOMIC DNA]</scope>
    <source>
        <strain evidence="3">ATCC BAA-968 / K-10</strain>
    </source>
</reference>
<feature type="region of interest" description="Disordered" evidence="1">
    <location>
        <begin position="86"/>
        <end position="134"/>
    </location>
</feature>
<dbReference type="KEGG" id="mpa:MAP_0904"/>
<name>I3NIF2_MYCPA</name>